<comment type="caution">
    <text evidence="1">The sequence shown here is derived from an EMBL/GenBank/DDBJ whole genome shotgun (WGS) entry which is preliminary data.</text>
</comment>
<gene>
    <name evidence="1" type="ORF">ERS075527_05110</name>
</gene>
<reference evidence="1 2" key="1">
    <citation type="submission" date="2015-03" db="EMBL/GenBank/DDBJ databases">
        <authorList>
            <consortium name="Pathogen Informatics"/>
            <person name="Murphy D."/>
        </authorList>
    </citation>
    <scope>NUCLEOTIDE SEQUENCE [LARGE SCALE GENOMIC DNA]</scope>
    <source>
        <strain evidence="1 2">PAP036</strain>
    </source>
</reference>
<dbReference type="Proteomes" id="UP000038487">
    <property type="component" value="Unassembled WGS sequence"/>
</dbReference>
<name>A0AB33TC24_9MYCO</name>
<evidence type="ECO:0000313" key="1">
    <source>
        <dbReference type="EMBL" id="CPT67137.1"/>
    </source>
</evidence>
<protein>
    <recommendedName>
        <fullName evidence="3">C2H2-type domain-containing protein</fullName>
    </recommendedName>
</protein>
<dbReference type="EMBL" id="CSUW01000016">
    <property type="protein sequence ID" value="CPT67137.1"/>
    <property type="molecule type" value="Genomic_DNA"/>
</dbReference>
<proteinExistence type="predicted"/>
<evidence type="ECO:0000313" key="2">
    <source>
        <dbReference type="Proteomes" id="UP000038487"/>
    </source>
</evidence>
<organism evidence="1 2">
    <name type="scientific">Mycobacteroides abscessus</name>
    <dbReference type="NCBI Taxonomy" id="36809"/>
    <lineage>
        <taxon>Bacteria</taxon>
        <taxon>Bacillati</taxon>
        <taxon>Actinomycetota</taxon>
        <taxon>Actinomycetes</taxon>
        <taxon>Mycobacteriales</taxon>
        <taxon>Mycobacteriaceae</taxon>
        <taxon>Mycobacteroides</taxon>
    </lineage>
</organism>
<accession>A0AB33TC24</accession>
<evidence type="ECO:0008006" key="3">
    <source>
        <dbReference type="Google" id="ProtNLM"/>
    </source>
</evidence>
<dbReference type="AlphaFoldDB" id="A0AB33TC24"/>
<dbReference type="RefSeq" id="WP_052536710.1">
    <property type="nucleotide sequence ID" value="NZ_CSUW01000016.1"/>
</dbReference>
<sequence>MRAGVVVARSREDGERVADLLDLTGWQIITPGQSRKGRRCKPVVITTDPDLLTPDVVATVAGMAYPASQPLTFYTLLLTLPTPTAPTPRAPEVCGHCGQQLGGACPGCHRRQHDHTKKKCYLC</sequence>